<feature type="domain" description="Sulfatase N-terminal" evidence="3">
    <location>
        <begin position="24"/>
        <end position="358"/>
    </location>
</feature>
<proteinExistence type="predicted"/>
<dbReference type="AlphaFoldDB" id="A6DR27"/>
<reference evidence="4 5" key="1">
    <citation type="journal article" date="2010" name="J. Bacteriol.">
        <title>Genome sequence of Lentisphaera araneosa HTCC2155T, the type species of the order Lentisphaerales in the phylum Lentisphaerae.</title>
        <authorList>
            <person name="Thrash J.C."/>
            <person name="Cho J.C."/>
            <person name="Vergin K.L."/>
            <person name="Morris R.M."/>
            <person name="Giovannoni S.J."/>
        </authorList>
    </citation>
    <scope>NUCLEOTIDE SEQUENCE [LARGE SCALE GENOMIC DNA]</scope>
    <source>
        <strain evidence="4 5">HTCC2155</strain>
    </source>
</reference>
<feature type="compositionally biased region" description="Basic residues" evidence="1">
    <location>
        <begin position="464"/>
        <end position="476"/>
    </location>
</feature>
<dbReference type="SUPFAM" id="SSF53649">
    <property type="entry name" value="Alkaline phosphatase-like"/>
    <property type="match status" value="1"/>
</dbReference>
<evidence type="ECO:0000313" key="4">
    <source>
        <dbReference type="EMBL" id="EDM25915.1"/>
    </source>
</evidence>
<feature type="chain" id="PRO_5002694684" evidence="2">
    <location>
        <begin position="20"/>
        <end position="476"/>
    </location>
</feature>
<dbReference type="STRING" id="313628.LNTAR_07729"/>
<dbReference type="InterPro" id="IPR000917">
    <property type="entry name" value="Sulfatase_N"/>
</dbReference>
<accession>A6DR27</accession>
<gene>
    <name evidence="4" type="ORF">LNTAR_07729</name>
</gene>
<protein>
    <submittedName>
        <fullName evidence="4">Choline sulfatase</fullName>
    </submittedName>
</protein>
<keyword evidence="2" id="KW-0732">Signal</keyword>
<feature type="signal peptide" evidence="2">
    <location>
        <begin position="1"/>
        <end position="19"/>
    </location>
</feature>
<dbReference type="PANTHER" id="PTHR46615">
    <property type="entry name" value="ARYLSULFATASE K"/>
    <property type="match status" value="1"/>
</dbReference>
<keyword evidence="5" id="KW-1185">Reference proteome</keyword>
<dbReference type="PANTHER" id="PTHR46615:SF1">
    <property type="entry name" value="ARYLSULFATASE K"/>
    <property type="match status" value="1"/>
</dbReference>
<dbReference type="Gene3D" id="3.40.720.10">
    <property type="entry name" value="Alkaline Phosphatase, subunit A"/>
    <property type="match status" value="1"/>
</dbReference>
<organism evidence="4 5">
    <name type="scientific">Lentisphaera araneosa HTCC2155</name>
    <dbReference type="NCBI Taxonomy" id="313628"/>
    <lineage>
        <taxon>Bacteria</taxon>
        <taxon>Pseudomonadati</taxon>
        <taxon>Lentisphaerota</taxon>
        <taxon>Lentisphaeria</taxon>
        <taxon>Lentisphaerales</taxon>
        <taxon>Lentisphaeraceae</taxon>
        <taxon>Lentisphaera</taxon>
    </lineage>
</organism>
<dbReference type="GO" id="GO:0015024">
    <property type="term" value="F:glucuronate-2-sulfatase activity"/>
    <property type="evidence" value="ECO:0007669"/>
    <property type="project" value="TreeGrafter"/>
</dbReference>
<dbReference type="Pfam" id="PF00884">
    <property type="entry name" value="Sulfatase"/>
    <property type="match status" value="1"/>
</dbReference>
<sequence length="476" mass="53979">MNKILNLICSSLMVLSVTAQNEKPNFLFVFADDMSLDTIGAMQRYNCKTPHLDKLMASGASFNRAYNMGAWGGAVCVASRAMLNSGLFVNKAQKGINEFPHWSEIMKENGYKTYMTGKWHVPGQPRFDVVRDARGGMPKGSGYNRPKDMDDYLNGWKPWDKAQGGFWSGGTHWSEVVGNHGVDFINEAAKDDKPFFMYIAFNATHDPRQAPKEFIDMYPLDSIEVPKSYLSNYPYDEEMGCNPVGLRDERLMPSPRTEFAVKVHRQEYFALATHMDREIGRIFDALEKSGMKDNTYVIFTADHGLSVGHHGLVGKQNMYDHSMQVPFFIAGPGIKAEQEFNIPIYLQDAMATTLDLAKIAKPKHVQFNSVMPLIEGTKKVQYAPIYGKYTHTQRMIQDGDFKLIVYPTIKVSRLYNTAKDPLEMKDLAKNPEYAAKIQELTGKLKKLMKDMNDDMDLDNPKPVKNNKKKKSKKKKA</sequence>
<comment type="caution">
    <text evidence="4">The sequence shown here is derived from an EMBL/GenBank/DDBJ whole genome shotgun (WGS) entry which is preliminary data.</text>
</comment>
<dbReference type="GO" id="GO:0004065">
    <property type="term" value="F:arylsulfatase activity"/>
    <property type="evidence" value="ECO:0007669"/>
    <property type="project" value="TreeGrafter"/>
</dbReference>
<dbReference type="InterPro" id="IPR017850">
    <property type="entry name" value="Alkaline_phosphatase_core_sf"/>
</dbReference>
<name>A6DR27_9BACT</name>
<evidence type="ECO:0000313" key="5">
    <source>
        <dbReference type="Proteomes" id="UP000004947"/>
    </source>
</evidence>
<dbReference type="Proteomes" id="UP000004947">
    <property type="component" value="Unassembled WGS sequence"/>
</dbReference>
<dbReference type="CDD" id="cd16155">
    <property type="entry name" value="sulfatase_like"/>
    <property type="match status" value="1"/>
</dbReference>
<feature type="region of interest" description="Disordered" evidence="1">
    <location>
        <begin position="451"/>
        <end position="476"/>
    </location>
</feature>
<dbReference type="EMBL" id="ABCK01000022">
    <property type="protein sequence ID" value="EDM25915.1"/>
    <property type="molecule type" value="Genomic_DNA"/>
</dbReference>
<dbReference type="InterPro" id="IPR051849">
    <property type="entry name" value="GAG-degrading_sulfatase"/>
</dbReference>
<dbReference type="eggNOG" id="COG3119">
    <property type="taxonomic scope" value="Bacteria"/>
</dbReference>
<dbReference type="RefSeq" id="WP_007280299.1">
    <property type="nucleotide sequence ID" value="NZ_ABCK01000022.1"/>
</dbReference>
<evidence type="ECO:0000256" key="1">
    <source>
        <dbReference type="SAM" id="MobiDB-lite"/>
    </source>
</evidence>
<evidence type="ECO:0000256" key="2">
    <source>
        <dbReference type="SAM" id="SignalP"/>
    </source>
</evidence>
<evidence type="ECO:0000259" key="3">
    <source>
        <dbReference type="Pfam" id="PF00884"/>
    </source>
</evidence>